<organism evidence="2 3">
    <name type="scientific">Pseudogymnoascus verrucosus</name>
    <dbReference type="NCBI Taxonomy" id="342668"/>
    <lineage>
        <taxon>Eukaryota</taxon>
        <taxon>Fungi</taxon>
        <taxon>Dikarya</taxon>
        <taxon>Ascomycota</taxon>
        <taxon>Pezizomycotina</taxon>
        <taxon>Leotiomycetes</taxon>
        <taxon>Thelebolales</taxon>
        <taxon>Thelebolaceae</taxon>
        <taxon>Pseudogymnoascus</taxon>
    </lineage>
</organism>
<gene>
    <name evidence="2" type="ORF">VE01_08498</name>
</gene>
<evidence type="ECO:0000313" key="3">
    <source>
        <dbReference type="Proteomes" id="UP000091956"/>
    </source>
</evidence>
<keyword evidence="3" id="KW-1185">Reference proteome</keyword>
<accession>A0A1B8GDF6</accession>
<dbReference type="OrthoDB" id="3437933at2759"/>
<dbReference type="Proteomes" id="UP000091956">
    <property type="component" value="Unassembled WGS sequence"/>
</dbReference>
<dbReference type="RefSeq" id="XP_018127609.1">
    <property type="nucleotide sequence ID" value="XM_018277920.1"/>
</dbReference>
<protein>
    <submittedName>
        <fullName evidence="2">Uncharacterized protein</fullName>
    </submittedName>
</protein>
<dbReference type="GeneID" id="28841884"/>
<dbReference type="AlphaFoldDB" id="A0A1B8GDF6"/>
<sequence length="59" mass="6702">MVLLKPKKRKSNDDINRGTKRNKEEKPTLQVLCNETKLELNSGKDNLDVASFPLAIADY</sequence>
<name>A0A1B8GDF6_9PEZI</name>
<evidence type="ECO:0000256" key="1">
    <source>
        <dbReference type="SAM" id="MobiDB-lite"/>
    </source>
</evidence>
<feature type="compositionally biased region" description="Basic residues" evidence="1">
    <location>
        <begin position="1"/>
        <end position="10"/>
    </location>
</feature>
<reference evidence="3" key="2">
    <citation type="journal article" date="2018" name="Nat. Commun.">
        <title>Extreme sensitivity to ultraviolet light in the fungal pathogen causing white-nose syndrome of bats.</title>
        <authorList>
            <person name="Palmer J.M."/>
            <person name="Drees K.P."/>
            <person name="Foster J.T."/>
            <person name="Lindner D.L."/>
        </authorList>
    </citation>
    <scope>NUCLEOTIDE SEQUENCE [LARGE SCALE GENOMIC DNA]</scope>
    <source>
        <strain evidence="3">UAMH 10579</strain>
    </source>
</reference>
<evidence type="ECO:0000313" key="2">
    <source>
        <dbReference type="EMBL" id="OBT93876.1"/>
    </source>
</evidence>
<proteinExistence type="predicted"/>
<reference evidence="2 3" key="1">
    <citation type="submission" date="2016-03" db="EMBL/GenBank/DDBJ databases">
        <title>Comparative genomics of Pseudogymnoascus destructans, the fungus causing white-nose syndrome of bats.</title>
        <authorList>
            <person name="Palmer J.M."/>
            <person name="Drees K.P."/>
            <person name="Foster J.T."/>
            <person name="Lindner D.L."/>
        </authorList>
    </citation>
    <scope>NUCLEOTIDE SEQUENCE [LARGE SCALE GENOMIC DNA]</scope>
    <source>
        <strain evidence="2 3">UAMH 10579</strain>
    </source>
</reference>
<dbReference type="EMBL" id="KV460249">
    <property type="protein sequence ID" value="OBT93876.1"/>
    <property type="molecule type" value="Genomic_DNA"/>
</dbReference>
<feature type="region of interest" description="Disordered" evidence="1">
    <location>
        <begin position="1"/>
        <end position="27"/>
    </location>
</feature>
<feature type="compositionally biased region" description="Basic and acidic residues" evidence="1">
    <location>
        <begin position="11"/>
        <end position="27"/>
    </location>
</feature>